<dbReference type="InterPro" id="IPR035948">
    <property type="entry name" value="YwqG-like_sf"/>
</dbReference>
<keyword evidence="2" id="KW-1185">Reference proteome</keyword>
<evidence type="ECO:0000313" key="2">
    <source>
        <dbReference type="Proteomes" id="UP001595698"/>
    </source>
</evidence>
<name>A0ABV8EVS6_9ACTN</name>
<proteinExistence type="predicted"/>
<comment type="caution">
    <text evidence="1">The sequence shown here is derived from an EMBL/GenBank/DDBJ whole genome shotgun (WGS) entry which is preliminary data.</text>
</comment>
<dbReference type="SUPFAM" id="SSF103032">
    <property type="entry name" value="Hypothetical protein YwqG"/>
    <property type="match status" value="1"/>
</dbReference>
<gene>
    <name evidence="1" type="ORF">ACFOYY_05120</name>
</gene>
<evidence type="ECO:0008006" key="3">
    <source>
        <dbReference type="Google" id="ProtNLM"/>
    </source>
</evidence>
<dbReference type="RefSeq" id="WP_386188247.1">
    <property type="nucleotide sequence ID" value="NZ_JBHSBC010000003.1"/>
</dbReference>
<protein>
    <recommendedName>
        <fullName evidence="3">DUF1963 domain-containing protein</fullName>
    </recommendedName>
</protein>
<dbReference type="EMBL" id="JBHSBC010000003">
    <property type="protein sequence ID" value="MFC3979490.1"/>
    <property type="molecule type" value="Genomic_DNA"/>
</dbReference>
<organism evidence="1 2">
    <name type="scientific">Streptosporangium jomthongense</name>
    <dbReference type="NCBI Taxonomy" id="1193683"/>
    <lineage>
        <taxon>Bacteria</taxon>
        <taxon>Bacillati</taxon>
        <taxon>Actinomycetota</taxon>
        <taxon>Actinomycetes</taxon>
        <taxon>Streptosporangiales</taxon>
        <taxon>Streptosporangiaceae</taxon>
        <taxon>Streptosporangium</taxon>
    </lineage>
</organism>
<sequence length="318" mass="36097">MALTTPGSPVDITQVLPELGAYARTTVRLHPRPGTPGMHDSHIGGPLLWPADEPWPACSRPFRVWFNSGRTTGLRFDDFEERPPDTPVAMVAVAQFYARDLPEISFPQGKDLLQVLWCPNDHDQPDINGPAIELIWRRTADITDPRHEPPPRPHTTASTKHLNVHERERAVEYYLPRPCVLHPERVTEYPYFEELPEQLQTALNAWDEEAGHPYQHLLSIAPGCKIGGWESWHLTDMYPLPCDVCGTETQPLLKLDSDEWDAGSGPRWRPLEERHLVWESIECQNTCDPTQLVLGRSGALTVFLCPNSTDHGYRMTIQ</sequence>
<dbReference type="Gene3D" id="2.30.320.10">
    <property type="entry name" value="YwqG-like"/>
    <property type="match status" value="1"/>
</dbReference>
<evidence type="ECO:0000313" key="1">
    <source>
        <dbReference type="EMBL" id="MFC3979490.1"/>
    </source>
</evidence>
<reference evidence="2" key="1">
    <citation type="journal article" date="2019" name="Int. J. Syst. Evol. Microbiol.">
        <title>The Global Catalogue of Microorganisms (GCM) 10K type strain sequencing project: providing services to taxonomists for standard genome sequencing and annotation.</title>
        <authorList>
            <consortium name="The Broad Institute Genomics Platform"/>
            <consortium name="The Broad Institute Genome Sequencing Center for Infectious Disease"/>
            <person name="Wu L."/>
            <person name="Ma J."/>
        </authorList>
    </citation>
    <scope>NUCLEOTIDE SEQUENCE [LARGE SCALE GENOMIC DNA]</scope>
    <source>
        <strain evidence="2">TBRC 7912</strain>
    </source>
</reference>
<dbReference type="Proteomes" id="UP001595698">
    <property type="component" value="Unassembled WGS sequence"/>
</dbReference>
<accession>A0ABV8EVS6</accession>